<name>A0A8H3C1V8_9AGAM</name>
<dbReference type="InterPro" id="IPR018712">
    <property type="entry name" value="Tle1-like_cat"/>
</dbReference>
<gene>
    <name evidence="2" type="ORF">RDB_LOCUS107688</name>
</gene>
<dbReference type="EMBL" id="CAJMWX010001151">
    <property type="protein sequence ID" value="CAE6471213.1"/>
    <property type="molecule type" value="Genomic_DNA"/>
</dbReference>
<dbReference type="Pfam" id="PF09994">
    <property type="entry name" value="T6SS_Tle1-like_cat"/>
    <property type="match status" value="1"/>
</dbReference>
<dbReference type="PANTHER" id="PTHR33840">
    <property type="match status" value="1"/>
</dbReference>
<accession>A0A8H3C1V8</accession>
<evidence type="ECO:0000313" key="3">
    <source>
        <dbReference type="Proteomes" id="UP000663888"/>
    </source>
</evidence>
<dbReference type="PANTHER" id="PTHR33840:SF1">
    <property type="entry name" value="TLE1 PHOSPHOLIPASE DOMAIN-CONTAINING PROTEIN"/>
    <property type="match status" value="1"/>
</dbReference>
<dbReference type="AlphaFoldDB" id="A0A8H3C1V8"/>
<dbReference type="Proteomes" id="UP000663888">
    <property type="component" value="Unassembled WGS sequence"/>
</dbReference>
<comment type="caution">
    <text evidence="2">The sequence shown here is derived from an EMBL/GenBank/DDBJ whole genome shotgun (WGS) entry which is preliminary data.</text>
</comment>
<evidence type="ECO:0000313" key="2">
    <source>
        <dbReference type="EMBL" id="CAE6471213.1"/>
    </source>
</evidence>
<evidence type="ECO:0000259" key="1">
    <source>
        <dbReference type="Pfam" id="PF09994"/>
    </source>
</evidence>
<reference evidence="2" key="1">
    <citation type="submission" date="2021-01" db="EMBL/GenBank/DDBJ databases">
        <authorList>
            <person name="Kaushik A."/>
        </authorList>
    </citation>
    <scope>NUCLEOTIDE SEQUENCE</scope>
    <source>
        <strain evidence="2">AG4-R118</strain>
    </source>
</reference>
<proteinExistence type="predicted"/>
<organism evidence="2 3">
    <name type="scientific">Rhizoctonia solani</name>
    <dbReference type="NCBI Taxonomy" id="456999"/>
    <lineage>
        <taxon>Eukaryota</taxon>
        <taxon>Fungi</taxon>
        <taxon>Dikarya</taxon>
        <taxon>Basidiomycota</taxon>
        <taxon>Agaricomycotina</taxon>
        <taxon>Agaricomycetes</taxon>
        <taxon>Cantharellales</taxon>
        <taxon>Ceratobasidiaceae</taxon>
        <taxon>Rhizoctonia</taxon>
    </lineage>
</organism>
<sequence length="472" mass="53675">MERIAWPSHPESRASSGTEIIVLCDGTGKNGKVDKDPTNVYWLYHLLLANPYTGKPGKRRKRELLYIPGVGAESKGIPKYLALVFGKTIVEMVINAYMFIAKHYRPGDSVCLFGYSRGAFVARKVAGLLHRIGVVGNKEELLSHWQRREKPVPWDKVKDTKHSVPVRQDIPNHLATVSIINVFKQMSRCLGHRCSPECEEKDLLGIPDAELPPNVELALHILAYHENRKRFRVTLFEPNERSNLKQIWFPGAHSDVGGGGENGTKLPRVSLIWMLGELRGFIDIAENEQLSQQLSQQLNQRQKAQLDEHLEYPFLQDLEPSDAYNDSPAWKRAVDKFETRLDSKALQPTAKVHQTLRDIKQAAKESHSAHRQLNFGDLLSLKWNIRTGLVLCNTLEVLNQARSMNKGKWPGHLQSDRTRATSLPAFTRTSYYMSSKRSSLQVADVQTESPTEENPRPAEHRWSVSFRKRVTL</sequence>
<feature type="domain" description="T6SS Phospholipase effector Tle1-like catalytic" evidence="1">
    <location>
        <begin position="19"/>
        <end position="276"/>
    </location>
</feature>
<protein>
    <recommendedName>
        <fullName evidence="1">T6SS Phospholipase effector Tle1-like catalytic domain-containing protein</fullName>
    </recommendedName>
</protein>